<keyword evidence="4" id="KW-0472">Membrane</keyword>
<sequence length="217" mass="22131">MEIFMAYSCLNAMLILSLLLLSAFRVNGQINTACTSSTISSFTPCFNYLTGSSGTGSSPPAECCSSLKNLTSDSMDCTCLIVTGNVPVSIPFISRPLAISLPRMCNSTVPLQCKATGIALPAPGPALFAPTQAPVAHAPHAHSPKASKAPAAAAAPPPADQTQLDITPSASPKGSLVPKANPGIKPVLTPNSASNPSIVSSSSLVIMLVGVIVLKLF</sequence>
<dbReference type="Gene3D" id="1.10.110.10">
    <property type="entry name" value="Plant lipid-transfer and hydrophobic proteins"/>
    <property type="match status" value="1"/>
</dbReference>
<keyword evidence="6" id="KW-1015">Disulfide bond</keyword>
<name>A0AAD2EF96_9LAMI</name>
<dbReference type="GO" id="GO:0005886">
    <property type="term" value="C:plasma membrane"/>
    <property type="evidence" value="ECO:0007669"/>
    <property type="project" value="UniProtKB-SubCell"/>
</dbReference>
<dbReference type="SUPFAM" id="SSF47699">
    <property type="entry name" value="Bifunctional inhibitor/lipid-transfer protein/seed storage 2S albumin"/>
    <property type="match status" value="1"/>
</dbReference>
<evidence type="ECO:0000313" key="13">
    <source>
        <dbReference type="Proteomes" id="UP000834106"/>
    </source>
</evidence>
<dbReference type="InterPro" id="IPR043325">
    <property type="entry name" value="LTSS"/>
</dbReference>
<keyword evidence="7" id="KW-0325">Glycoprotein</keyword>
<evidence type="ECO:0000256" key="9">
    <source>
        <dbReference type="SAM" id="MobiDB-lite"/>
    </source>
</evidence>
<evidence type="ECO:0000256" key="6">
    <source>
        <dbReference type="ARBA" id="ARBA00023157"/>
    </source>
</evidence>
<dbReference type="PANTHER" id="PTHR33044">
    <property type="entry name" value="BIFUNCTIONAL INHIBITOR/LIPID-TRANSFER PROTEIN/SEED STORAGE 2S ALBUMIN SUPERFAMILY PROTEIN-RELATED"/>
    <property type="match status" value="1"/>
</dbReference>
<dbReference type="SMART" id="SM00499">
    <property type="entry name" value="AAI"/>
    <property type="match status" value="1"/>
</dbReference>
<evidence type="ECO:0000259" key="11">
    <source>
        <dbReference type="SMART" id="SM00499"/>
    </source>
</evidence>
<evidence type="ECO:0000256" key="8">
    <source>
        <dbReference type="ARBA" id="ARBA00023288"/>
    </source>
</evidence>
<reference evidence="12" key="1">
    <citation type="submission" date="2023-05" db="EMBL/GenBank/DDBJ databases">
        <authorList>
            <person name="Huff M."/>
        </authorList>
    </citation>
    <scope>NUCLEOTIDE SEQUENCE</scope>
</reference>
<dbReference type="InterPro" id="IPR016140">
    <property type="entry name" value="Bifunc_inhib/LTP/seed_store"/>
</dbReference>
<evidence type="ECO:0000313" key="12">
    <source>
        <dbReference type="EMBL" id="CAI9785680.1"/>
    </source>
</evidence>
<gene>
    <name evidence="12" type="ORF">FPE_LOCUS33110</name>
</gene>
<feature type="domain" description="Bifunctional inhibitor/plant lipid transfer protein/seed storage helical" evidence="11">
    <location>
        <begin position="34"/>
        <end position="113"/>
    </location>
</feature>
<evidence type="ECO:0000256" key="10">
    <source>
        <dbReference type="SAM" id="SignalP"/>
    </source>
</evidence>
<feature type="signal peptide" evidence="10">
    <location>
        <begin position="1"/>
        <end position="28"/>
    </location>
</feature>
<accession>A0AAD2EF96</accession>
<feature type="region of interest" description="Disordered" evidence="9">
    <location>
        <begin position="137"/>
        <end position="182"/>
    </location>
</feature>
<dbReference type="AlphaFoldDB" id="A0AAD2EF96"/>
<evidence type="ECO:0000256" key="5">
    <source>
        <dbReference type="ARBA" id="ARBA00022729"/>
    </source>
</evidence>
<dbReference type="GO" id="GO:0098552">
    <property type="term" value="C:side of membrane"/>
    <property type="evidence" value="ECO:0007669"/>
    <property type="project" value="UniProtKB-KW"/>
</dbReference>
<feature type="chain" id="PRO_5042116966" description="Bifunctional inhibitor/plant lipid transfer protein/seed storage helical domain-containing protein" evidence="10">
    <location>
        <begin position="29"/>
        <end position="217"/>
    </location>
</feature>
<dbReference type="Pfam" id="PF14368">
    <property type="entry name" value="LTP_2"/>
    <property type="match status" value="1"/>
</dbReference>
<dbReference type="EMBL" id="OU503057">
    <property type="protein sequence ID" value="CAI9785680.1"/>
    <property type="molecule type" value="Genomic_DNA"/>
</dbReference>
<keyword evidence="8" id="KW-0449">Lipoprotein</keyword>
<dbReference type="CDD" id="cd00010">
    <property type="entry name" value="AAI_LTSS"/>
    <property type="match status" value="1"/>
</dbReference>
<evidence type="ECO:0000256" key="1">
    <source>
        <dbReference type="ARBA" id="ARBA00004609"/>
    </source>
</evidence>
<evidence type="ECO:0000256" key="4">
    <source>
        <dbReference type="ARBA" id="ARBA00022622"/>
    </source>
</evidence>
<keyword evidence="13" id="KW-1185">Reference proteome</keyword>
<keyword evidence="5 10" id="KW-0732">Signal</keyword>
<feature type="compositionally biased region" description="Polar residues" evidence="9">
    <location>
        <begin position="160"/>
        <end position="172"/>
    </location>
</feature>
<organism evidence="12 13">
    <name type="scientific">Fraxinus pennsylvanica</name>
    <dbReference type="NCBI Taxonomy" id="56036"/>
    <lineage>
        <taxon>Eukaryota</taxon>
        <taxon>Viridiplantae</taxon>
        <taxon>Streptophyta</taxon>
        <taxon>Embryophyta</taxon>
        <taxon>Tracheophyta</taxon>
        <taxon>Spermatophyta</taxon>
        <taxon>Magnoliopsida</taxon>
        <taxon>eudicotyledons</taxon>
        <taxon>Gunneridae</taxon>
        <taxon>Pentapetalae</taxon>
        <taxon>asterids</taxon>
        <taxon>lamiids</taxon>
        <taxon>Lamiales</taxon>
        <taxon>Oleaceae</taxon>
        <taxon>Oleeae</taxon>
        <taxon>Fraxinus</taxon>
    </lineage>
</organism>
<proteinExistence type="inferred from homology"/>
<comment type="similarity">
    <text evidence="2">Belongs to the plant LTP family.</text>
</comment>
<evidence type="ECO:0000256" key="7">
    <source>
        <dbReference type="ARBA" id="ARBA00023180"/>
    </source>
</evidence>
<dbReference type="Proteomes" id="UP000834106">
    <property type="component" value="Chromosome 22"/>
</dbReference>
<comment type="subcellular location">
    <subcellularLocation>
        <location evidence="1">Cell membrane</location>
        <topology evidence="1">Lipid-anchor</topology>
        <topology evidence="1">GPI-anchor</topology>
    </subcellularLocation>
</comment>
<keyword evidence="3" id="KW-1003">Cell membrane</keyword>
<evidence type="ECO:0000256" key="2">
    <source>
        <dbReference type="ARBA" id="ARBA00009748"/>
    </source>
</evidence>
<protein>
    <recommendedName>
        <fullName evidence="11">Bifunctional inhibitor/plant lipid transfer protein/seed storage helical domain-containing protein</fullName>
    </recommendedName>
</protein>
<dbReference type="InterPro" id="IPR036312">
    <property type="entry name" value="Bifun_inhib/LTP/seed_sf"/>
</dbReference>
<evidence type="ECO:0000256" key="3">
    <source>
        <dbReference type="ARBA" id="ARBA00022475"/>
    </source>
</evidence>
<keyword evidence="4" id="KW-0336">GPI-anchor</keyword>